<accession>A0ABT9M2P2</accession>
<evidence type="ECO:0000313" key="2">
    <source>
        <dbReference type="Proteomes" id="UP001223886"/>
    </source>
</evidence>
<dbReference type="RefSeq" id="WP_028991372.1">
    <property type="nucleotide sequence ID" value="NZ_JAURUP010000006.1"/>
</dbReference>
<dbReference type="InterPro" id="IPR016032">
    <property type="entry name" value="Sig_transdc_resp-reg_C-effctor"/>
</dbReference>
<name>A0ABT9M2P2_9THEO</name>
<reference evidence="1 2" key="1">
    <citation type="submission" date="2023-07" db="EMBL/GenBank/DDBJ databases">
        <title>Genomic Encyclopedia of Type Strains, Phase IV (KMG-IV): sequencing the most valuable type-strain genomes for metagenomic binning, comparative biology and taxonomic classification.</title>
        <authorList>
            <person name="Goeker M."/>
        </authorList>
    </citation>
    <scope>NUCLEOTIDE SEQUENCE [LARGE SCALE GENOMIC DNA]</scope>
    <source>
        <strain evidence="1 2">DSM 25963</strain>
    </source>
</reference>
<dbReference type="SUPFAM" id="SSF46894">
    <property type="entry name" value="C-terminal effector domain of the bipartite response regulators"/>
    <property type="match status" value="1"/>
</dbReference>
<organism evidence="1 2">
    <name type="scientific">Thermoanaerobacter pentosaceus</name>
    <dbReference type="NCBI Taxonomy" id="694059"/>
    <lineage>
        <taxon>Bacteria</taxon>
        <taxon>Bacillati</taxon>
        <taxon>Bacillota</taxon>
        <taxon>Clostridia</taxon>
        <taxon>Thermoanaerobacterales</taxon>
        <taxon>Thermoanaerobacteraceae</taxon>
        <taxon>Thermoanaerobacter</taxon>
    </lineage>
</organism>
<dbReference type="EMBL" id="JAURUP010000006">
    <property type="protein sequence ID" value="MDP9750379.1"/>
    <property type="molecule type" value="Genomic_DNA"/>
</dbReference>
<comment type="caution">
    <text evidence="1">The sequence shown here is derived from an EMBL/GenBank/DDBJ whole genome shotgun (WGS) entry which is preliminary data.</text>
</comment>
<sequence>MSYPEIFKREIKKLYLEGNTQKEIAALLNCSTRTVKRILKSDTNYNIIKQEKKEKSKVQHKEAKLRYKKEKQEEEERLLWGMMEQQGIHAQMISKKKRISTAQLVELSLSQYVEIDEKLRYIDPHHKPADLPRTYNPHNIILPQFRDYANEIESEKWNSKVEEEALK</sequence>
<protein>
    <submittedName>
        <fullName evidence="1">Transcriptional regulator</fullName>
    </submittedName>
</protein>
<dbReference type="Proteomes" id="UP001223886">
    <property type="component" value="Unassembled WGS sequence"/>
</dbReference>
<evidence type="ECO:0000313" key="1">
    <source>
        <dbReference type="EMBL" id="MDP9750379.1"/>
    </source>
</evidence>
<dbReference type="Gene3D" id="1.10.10.60">
    <property type="entry name" value="Homeodomain-like"/>
    <property type="match status" value="1"/>
</dbReference>
<dbReference type="Pfam" id="PF13384">
    <property type="entry name" value="HTH_23"/>
    <property type="match status" value="1"/>
</dbReference>
<proteinExistence type="predicted"/>
<keyword evidence="2" id="KW-1185">Reference proteome</keyword>
<gene>
    <name evidence="1" type="ORF">J2S24_000847</name>
</gene>